<dbReference type="CDD" id="cd04301">
    <property type="entry name" value="NAT_SF"/>
    <property type="match status" value="1"/>
</dbReference>
<dbReference type="KEGG" id="slo:Shew_2550"/>
<organism evidence="2 3">
    <name type="scientific">Shewanella loihica (strain ATCC BAA-1088 / PV-4)</name>
    <dbReference type="NCBI Taxonomy" id="323850"/>
    <lineage>
        <taxon>Bacteria</taxon>
        <taxon>Pseudomonadati</taxon>
        <taxon>Pseudomonadota</taxon>
        <taxon>Gammaproteobacteria</taxon>
        <taxon>Alteromonadales</taxon>
        <taxon>Shewanellaceae</taxon>
        <taxon>Shewanella</taxon>
    </lineage>
</organism>
<sequence length="181" mass="20426">MTKADTGAAPTLIETPRLTMRQFVMEDAEAVYRFSSHPEVVRYTGDEDAVKSLDDARHVIEKYWLAGYRDPGYARYALIHKQSNELIGFCGVKYEPLLNRGLGGVDIGYRMLPEYWGKGLATEAVIACLHYAREILGIACVYAEVMVENVASSRVLEKAGMEQIDCYEDDGVRLYLFRTPE</sequence>
<evidence type="ECO:0000313" key="3">
    <source>
        <dbReference type="Proteomes" id="UP000001558"/>
    </source>
</evidence>
<keyword evidence="3" id="KW-1185">Reference proteome</keyword>
<dbReference type="Pfam" id="PF13302">
    <property type="entry name" value="Acetyltransf_3"/>
    <property type="match status" value="1"/>
</dbReference>
<gene>
    <name evidence="2" type="ordered locus">Shew_2550</name>
</gene>
<dbReference type="PANTHER" id="PTHR43792">
    <property type="entry name" value="GNAT FAMILY, PUTATIVE (AFU_ORTHOLOGUE AFUA_3G00765)-RELATED-RELATED"/>
    <property type="match status" value="1"/>
</dbReference>
<dbReference type="EMBL" id="CP000606">
    <property type="protein sequence ID" value="ABO24416.1"/>
    <property type="molecule type" value="Genomic_DNA"/>
</dbReference>
<dbReference type="HOGENOM" id="CLU_013985_3_1_6"/>
<protein>
    <submittedName>
        <fullName evidence="2">GCN5-related N-acetyltransferase</fullName>
    </submittedName>
</protein>
<dbReference type="GO" id="GO:0016747">
    <property type="term" value="F:acyltransferase activity, transferring groups other than amino-acyl groups"/>
    <property type="evidence" value="ECO:0007669"/>
    <property type="project" value="InterPro"/>
</dbReference>
<dbReference type="STRING" id="323850.Shew_2550"/>
<dbReference type="Proteomes" id="UP000001558">
    <property type="component" value="Chromosome"/>
</dbReference>
<evidence type="ECO:0000259" key="1">
    <source>
        <dbReference type="PROSITE" id="PS51186"/>
    </source>
</evidence>
<dbReference type="AlphaFoldDB" id="A3QG18"/>
<dbReference type="InterPro" id="IPR016181">
    <property type="entry name" value="Acyl_CoA_acyltransferase"/>
</dbReference>
<proteinExistence type="predicted"/>
<reference evidence="2 3" key="1">
    <citation type="submission" date="2007-03" db="EMBL/GenBank/DDBJ databases">
        <title>Complete sequence of Shewanella loihica PV-4.</title>
        <authorList>
            <consortium name="US DOE Joint Genome Institute"/>
            <person name="Copeland A."/>
            <person name="Lucas S."/>
            <person name="Lapidus A."/>
            <person name="Barry K."/>
            <person name="Detter J.C."/>
            <person name="Glavina del Rio T."/>
            <person name="Hammon N."/>
            <person name="Israni S."/>
            <person name="Dalin E."/>
            <person name="Tice H."/>
            <person name="Pitluck S."/>
            <person name="Chain P."/>
            <person name="Malfatti S."/>
            <person name="Shin M."/>
            <person name="Vergez L."/>
            <person name="Schmutz J."/>
            <person name="Larimer F."/>
            <person name="Land M."/>
            <person name="Hauser L."/>
            <person name="Kyrpides N."/>
            <person name="Mikhailova N."/>
            <person name="Romine M.F."/>
            <person name="Serres G."/>
            <person name="Fredrickson J."/>
            <person name="Tiedje J."/>
            <person name="Richardson P."/>
        </authorList>
    </citation>
    <scope>NUCLEOTIDE SEQUENCE [LARGE SCALE GENOMIC DNA]</scope>
    <source>
        <strain evidence="3">ATCC BAA-1088 / PV-4</strain>
    </source>
</reference>
<dbReference type="OrthoDB" id="9801656at2"/>
<accession>A3QG18</accession>
<evidence type="ECO:0000313" key="2">
    <source>
        <dbReference type="EMBL" id="ABO24416.1"/>
    </source>
</evidence>
<dbReference type="InterPro" id="IPR051531">
    <property type="entry name" value="N-acetyltransferase"/>
</dbReference>
<feature type="domain" description="N-acetyltransferase" evidence="1">
    <location>
        <begin position="38"/>
        <end position="181"/>
    </location>
</feature>
<dbReference type="InterPro" id="IPR000182">
    <property type="entry name" value="GNAT_dom"/>
</dbReference>
<dbReference type="RefSeq" id="WP_011866347.1">
    <property type="nucleotide sequence ID" value="NC_009092.1"/>
</dbReference>
<dbReference type="eggNOG" id="COG1670">
    <property type="taxonomic scope" value="Bacteria"/>
</dbReference>
<dbReference type="Gene3D" id="3.40.630.30">
    <property type="match status" value="1"/>
</dbReference>
<name>A3QG18_SHELP</name>
<keyword evidence="2" id="KW-0808">Transferase</keyword>
<dbReference type="PANTHER" id="PTHR43792:SF1">
    <property type="entry name" value="N-ACETYLTRANSFERASE DOMAIN-CONTAINING PROTEIN"/>
    <property type="match status" value="1"/>
</dbReference>
<dbReference type="SUPFAM" id="SSF55729">
    <property type="entry name" value="Acyl-CoA N-acyltransferases (Nat)"/>
    <property type="match status" value="1"/>
</dbReference>
<dbReference type="PROSITE" id="PS51186">
    <property type="entry name" value="GNAT"/>
    <property type="match status" value="1"/>
</dbReference>